<protein>
    <submittedName>
        <fullName evidence="2">Uncharacterized protein</fullName>
    </submittedName>
</protein>
<proteinExistence type="predicted"/>
<feature type="compositionally biased region" description="Low complexity" evidence="1">
    <location>
        <begin position="55"/>
        <end position="74"/>
    </location>
</feature>
<name>A0A0A9G353_ARUDO</name>
<evidence type="ECO:0000256" key="1">
    <source>
        <dbReference type="SAM" id="MobiDB-lite"/>
    </source>
</evidence>
<evidence type="ECO:0000313" key="2">
    <source>
        <dbReference type="EMBL" id="JAE17909.1"/>
    </source>
</evidence>
<dbReference type="EMBL" id="GBRH01179987">
    <property type="protein sequence ID" value="JAE17909.1"/>
    <property type="molecule type" value="Transcribed_RNA"/>
</dbReference>
<reference evidence="2" key="2">
    <citation type="journal article" date="2015" name="Data Brief">
        <title>Shoot transcriptome of the giant reed, Arundo donax.</title>
        <authorList>
            <person name="Barrero R.A."/>
            <person name="Guerrero F.D."/>
            <person name="Moolhuijzen P."/>
            <person name="Goolsby J.A."/>
            <person name="Tidwell J."/>
            <person name="Bellgard S.E."/>
            <person name="Bellgard M.I."/>
        </authorList>
    </citation>
    <scope>NUCLEOTIDE SEQUENCE</scope>
    <source>
        <tissue evidence="2">Shoot tissue taken approximately 20 cm above the soil surface</tissue>
    </source>
</reference>
<accession>A0A0A9G353</accession>
<feature type="region of interest" description="Disordered" evidence="1">
    <location>
        <begin position="50"/>
        <end position="74"/>
    </location>
</feature>
<organism evidence="2">
    <name type="scientific">Arundo donax</name>
    <name type="common">Giant reed</name>
    <name type="synonym">Donax arundinaceus</name>
    <dbReference type="NCBI Taxonomy" id="35708"/>
    <lineage>
        <taxon>Eukaryota</taxon>
        <taxon>Viridiplantae</taxon>
        <taxon>Streptophyta</taxon>
        <taxon>Embryophyta</taxon>
        <taxon>Tracheophyta</taxon>
        <taxon>Spermatophyta</taxon>
        <taxon>Magnoliopsida</taxon>
        <taxon>Liliopsida</taxon>
        <taxon>Poales</taxon>
        <taxon>Poaceae</taxon>
        <taxon>PACMAD clade</taxon>
        <taxon>Arundinoideae</taxon>
        <taxon>Arundineae</taxon>
        <taxon>Arundo</taxon>
    </lineage>
</organism>
<reference evidence="2" key="1">
    <citation type="submission" date="2014-09" db="EMBL/GenBank/DDBJ databases">
        <authorList>
            <person name="Magalhaes I.L.F."/>
            <person name="Oliveira U."/>
            <person name="Santos F.R."/>
            <person name="Vidigal T.H.D.A."/>
            <person name="Brescovit A.D."/>
            <person name="Santos A.J."/>
        </authorList>
    </citation>
    <scope>NUCLEOTIDE SEQUENCE</scope>
    <source>
        <tissue evidence="2">Shoot tissue taken approximately 20 cm above the soil surface</tissue>
    </source>
</reference>
<sequence length="74" mass="7496">MTRGTFSGNCSVARATMRLDLPVPASPITTTRTADLPARFAATAGAITPAMPRASSSSSSSSLSLSLSLSRHSG</sequence>
<dbReference type="AlphaFoldDB" id="A0A0A9G353"/>